<comment type="caution">
    <text evidence="3">The sequence shown here is derived from an EMBL/GenBank/DDBJ whole genome shotgun (WGS) entry which is preliminary data.</text>
</comment>
<reference evidence="3" key="1">
    <citation type="submission" date="2023-08" db="EMBL/GenBank/DDBJ databases">
        <authorList>
            <person name="Chen Y."/>
            <person name="Shah S."/>
            <person name="Dougan E. K."/>
            <person name="Thang M."/>
            <person name="Chan C."/>
        </authorList>
    </citation>
    <scope>NUCLEOTIDE SEQUENCE</scope>
</reference>
<evidence type="ECO:0008006" key="5">
    <source>
        <dbReference type="Google" id="ProtNLM"/>
    </source>
</evidence>
<feature type="transmembrane region" description="Helical" evidence="2">
    <location>
        <begin position="93"/>
        <end position="115"/>
    </location>
</feature>
<dbReference type="EMBL" id="CAUJNA010000042">
    <property type="protein sequence ID" value="CAJ1370903.1"/>
    <property type="molecule type" value="Genomic_DNA"/>
</dbReference>
<keyword evidence="2" id="KW-1133">Transmembrane helix</keyword>
<dbReference type="AlphaFoldDB" id="A0AA36MKF5"/>
<accession>A0AA36MKF5</accession>
<keyword evidence="2" id="KW-0812">Transmembrane</keyword>
<keyword evidence="4" id="KW-1185">Reference proteome</keyword>
<gene>
    <name evidence="3" type="ORF">EVOR1521_LOCUS1363</name>
</gene>
<evidence type="ECO:0000256" key="1">
    <source>
        <dbReference type="SAM" id="MobiDB-lite"/>
    </source>
</evidence>
<dbReference type="Proteomes" id="UP001178507">
    <property type="component" value="Unassembled WGS sequence"/>
</dbReference>
<keyword evidence="2" id="KW-0472">Membrane</keyword>
<sequence length="236" mass="24543">MAAFAERAGPMKAAFVRSGAAIRTAILADLGASESWSYLGKECTSSCCNPDDDPFGEWCMVEGRACSGKTRGYCYPSVPPPEGAAPDAGIPSLALASSILSIAGCCGFWIIYCVVSTYRKGKQIMPSDSYEADFVGVAVPAEASKDVPGHSEVRGSHLADAAEVDDAKAKRRVRPANVLAGRPHCSAQPSSRSEADDAGRLSPRSERGGQTDDHADAGEAAQAETVRQSGAELAEG</sequence>
<evidence type="ECO:0000313" key="3">
    <source>
        <dbReference type="EMBL" id="CAJ1370903.1"/>
    </source>
</evidence>
<feature type="region of interest" description="Disordered" evidence="1">
    <location>
        <begin position="144"/>
        <end position="236"/>
    </location>
</feature>
<organism evidence="3 4">
    <name type="scientific">Effrenium voratum</name>
    <dbReference type="NCBI Taxonomy" id="2562239"/>
    <lineage>
        <taxon>Eukaryota</taxon>
        <taxon>Sar</taxon>
        <taxon>Alveolata</taxon>
        <taxon>Dinophyceae</taxon>
        <taxon>Suessiales</taxon>
        <taxon>Symbiodiniaceae</taxon>
        <taxon>Effrenium</taxon>
    </lineage>
</organism>
<evidence type="ECO:0000256" key="2">
    <source>
        <dbReference type="SAM" id="Phobius"/>
    </source>
</evidence>
<name>A0AA36MKF5_9DINO</name>
<evidence type="ECO:0000313" key="4">
    <source>
        <dbReference type="Proteomes" id="UP001178507"/>
    </source>
</evidence>
<proteinExistence type="predicted"/>
<protein>
    <recommendedName>
        <fullName evidence="5">Transmembrane protein</fullName>
    </recommendedName>
</protein>
<feature type="compositionally biased region" description="Basic and acidic residues" evidence="1">
    <location>
        <begin position="144"/>
        <end position="157"/>
    </location>
</feature>
<feature type="compositionally biased region" description="Basic and acidic residues" evidence="1">
    <location>
        <begin position="193"/>
        <end position="217"/>
    </location>
</feature>